<dbReference type="OrthoDB" id="164285at2"/>
<protein>
    <submittedName>
        <fullName evidence="4">NADAR family protein</fullName>
    </submittedName>
</protein>
<dbReference type="Proteomes" id="UP000315252">
    <property type="component" value="Unassembled WGS sequence"/>
</dbReference>
<comment type="caution">
    <text evidence="4">The sequence shown here is derived from an EMBL/GenBank/DDBJ whole genome shotgun (WGS) entry which is preliminary data.</text>
</comment>
<proteinExistence type="predicted"/>
<evidence type="ECO:0000259" key="3">
    <source>
        <dbReference type="Pfam" id="PF08719"/>
    </source>
</evidence>
<evidence type="ECO:0000256" key="2">
    <source>
        <dbReference type="ARBA" id="ARBA00000751"/>
    </source>
</evidence>
<dbReference type="Gene3D" id="1.10.357.40">
    <property type="entry name" value="YbiA-like"/>
    <property type="match status" value="1"/>
</dbReference>
<evidence type="ECO:0000256" key="1">
    <source>
        <dbReference type="ARBA" id="ARBA00000022"/>
    </source>
</evidence>
<sequence>MKNTRDLITYLSTGNRVKYVYFWGHRKTEGLVTKTCFSQWYDAPFTHDGELYKTVEHFMMAAKARLFGDAEKSAEILAAENPGKAKALGREVRDFEQCLWDERKFEIVVRGNIEKFSQNPELKVFLLNTGARVLVEASPLDQIWGVGLAADDPLIEDPRNWQGENLLGFALMETRRRLRERE</sequence>
<comment type="catalytic activity">
    <reaction evidence="2">
        <text>2,5-diamino-6-hydroxy-4-(5-phosphoribosylamino)-pyrimidine + H2O = 2,5,6-triamino-4-hydroxypyrimidine + D-ribose 5-phosphate</text>
        <dbReference type="Rhea" id="RHEA:23436"/>
        <dbReference type="ChEBI" id="CHEBI:15377"/>
        <dbReference type="ChEBI" id="CHEBI:58614"/>
        <dbReference type="ChEBI" id="CHEBI:78346"/>
        <dbReference type="ChEBI" id="CHEBI:137796"/>
    </reaction>
</comment>
<dbReference type="SUPFAM" id="SSF143990">
    <property type="entry name" value="YbiA-like"/>
    <property type="match status" value="1"/>
</dbReference>
<dbReference type="AlphaFoldDB" id="A0A545T5I0"/>
<accession>A0A545T5I0</accession>
<dbReference type="Pfam" id="PF08719">
    <property type="entry name" value="NADAR"/>
    <property type="match status" value="1"/>
</dbReference>
<name>A0A545T5I0_9PROT</name>
<evidence type="ECO:0000313" key="5">
    <source>
        <dbReference type="Proteomes" id="UP000315252"/>
    </source>
</evidence>
<evidence type="ECO:0000313" key="4">
    <source>
        <dbReference type="EMBL" id="TQV72463.1"/>
    </source>
</evidence>
<comment type="catalytic activity">
    <reaction evidence="1">
        <text>5-amino-6-(5-phospho-D-ribosylamino)uracil + H2O = 5,6-diaminouracil + D-ribose 5-phosphate</text>
        <dbReference type="Rhea" id="RHEA:55020"/>
        <dbReference type="ChEBI" id="CHEBI:15377"/>
        <dbReference type="ChEBI" id="CHEBI:46252"/>
        <dbReference type="ChEBI" id="CHEBI:58453"/>
        <dbReference type="ChEBI" id="CHEBI:78346"/>
    </reaction>
</comment>
<dbReference type="InterPro" id="IPR037238">
    <property type="entry name" value="YbiA-like_sf"/>
</dbReference>
<organism evidence="4 5">
    <name type="scientific">Denitrobaculum tricleocarpae</name>
    <dbReference type="NCBI Taxonomy" id="2591009"/>
    <lineage>
        <taxon>Bacteria</taxon>
        <taxon>Pseudomonadati</taxon>
        <taxon>Pseudomonadota</taxon>
        <taxon>Alphaproteobacteria</taxon>
        <taxon>Rhodospirillales</taxon>
        <taxon>Rhodospirillaceae</taxon>
        <taxon>Denitrobaculum</taxon>
    </lineage>
</organism>
<dbReference type="CDD" id="cd15457">
    <property type="entry name" value="NADAR"/>
    <property type="match status" value="1"/>
</dbReference>
<dbReference type="RefSeq" id="WP_142899310.1">
    <property type="nucleotide sequence ID" value="NZ_ML660063.1"/>
</dbReference>
<gene>
    <name evidence="4" type="ORF">FKG95_25665</name>
</gene>
<dbReference type="InterPro" id="IPR012816">
    <property type="entry name" value="NADAR"/>
</dbReference>
<feature type="domain" description="NADAR" evidence="3">
    <location>
        <begin position="21"/>
        <end position="179"/>
    </location>
</feature>
<reference evidence="4 5" key="1">
    <citation type="submission" date="2019-06" db="EMBL/GenBank/DDBJ databases">
        <title>Whole genome sequence for Rhodospirillaceae sp. R148.</title>
        <authorList>
            <person name="Wang G."/>
        </authorList>
    </citation>
    <scope>NUCLEOTIDE SEQUENCE [LARGE SCALE GENOMIC DNA]</scope>
    <source>
        <strain evidence="4 5">R148</strain>
    </source>
</reference>
<keyword evidence="5" id="KW-1185">Reference proteome</keyword>
<dbReference type="EMBL" id="VHSH01000012">
    <property type="protein sequence ID" value="TQV72463.1"/>
    <property type="molecule type" value="Genomic_DNA"/>
</dbReference>
<dbReference type="NCBIfam" id="TIGR02464">
    <property type="entry name" value="ribofla_fusion"/>
    <property type="match status" value="1"/>
</dbReference>